<proteinExistence type="predicted"/>
<evidence type="ECO:0000313" key="1">
    <source>
        <dbReference type="EMBL" id="PBK59692.1"/>
    </source>
</evidence>
<reference evidence="2" key="1">
    <citation type="journal article" date="2017" name="Nat. Ecol. Evol.">
        <title>Genome expansion and lineage-specific genetic innovations in the forest pathogenic fungi Armillaria.</title>
        <authorList>
            <person name="Sipos G."/>
            <person name="Prasanna A.N."/>
            <person name="Walter M.C."/>
            <person name="O'Connor E."/>
            <person name="Balint B."/>
            <person name="Krizsan K."/>
            <person name="Kiss B."/>
            <person name="Hess J."/>
            <person name="Varga T."/>
            <person name="Slot J."/>
            <person name="Riley R."/>
            <person name="Boka B."/>
            <person name="Rigling D."/>
            <person name="Barry K."/>
            <person name="Lee J."/>
            <person name="Mihaltcheva S."/>
            <person name="LaButti K."/>
            <person name="Lipzen A."/>
            <person name="Waldron R."/>
            <person name="Moloney N.M."/>
            <person name="Sperisen C."/>
            <person name="Kredics L."/>
            <person name="Vagvoelgyi C."/>
            <person name="Patrignani A."/>
            <person name="Fitzpatrick D."/>
            <person name="Nagy I."/>
            <person name="Doyle S."/>
            <person name="Anderson J.B."/>
            <person name="Grigoriev I.V."/>
            <person name="Gueldener U."/>
            <person name="Muensterkoetter M."/>
            <person name="Nagy L.G."/>
        </authorList>
    </citation>
    <scope>NUCLEOTIDE SEQUENCE [LARGE SCALE GENOMIC DNA]</scope>
    <source>
        <strain evidence="2">28-4</strain>
    </source>
</reference>
<keyword evidence="2" id="KW-1185">Reference proteome</keyword>
<sequence length="78" mass="9126">MVPFGRHSSERSISQKKGLDKYSSFLSFHAFVYSVLPLDNGFYHSTRLLFVPITALDSSSHREEFCLEDHEDMYNDEY</sequence>
<evidence type="ECO:0000313" key="2">
    <source>
        <dbReference type="Proteomes" id="UP000218334"/>
    </source>
</evidence>
<organism evidence="1 2">
    <name type="scientific">Armillaria solidipes</name>
    <dbReference type="NCBI Taxonomy" id="1076256"/>
    <lineage>
        <taxon>Eukaryota</taxon>
        <taxon>Fungi</taxon>
        <taxon>Dikarya</taxon>
        <taxon>Basidiomycota</taxon>
        <taxon>Agaricomycotina</taxon>
        <taxon>Agaricomycetes</taxon>
        <taxon>Agaricomycetidae</taxon>
        <taxon>Agaricales</taxon>
        <taxon>Marasmiineae</taxon>
        <taxon>Physalacriaceae</taxon>
        <taxon>Armillaria</taxon>
    </lineage>
</organism>
<gene>
    <name evidence="1" type="ORF">ARMSODRAFT_774964</name>
</gene>
<dbReference type="EMBL" id="KZ293499">
    <property type="protein sequence ID" value="PBK59692.1"/>
    <property type="molecule type" value="Genomic_DNA"/>
</dbReference>
<accession>A0A2H3AXW5</accession>
<name>A0A2H3AXW5_9AGAR</name>
<dbReference type="AlphaFoldDB" id="A0A2H3AXW5"/>
<dbReference type="Proteomes" id="UP000218334">
    <property type="component" value="Unassembled WGS sequence"/>
</dbReference>
<protein>
    <submittedName>
        <fullName evidence="1">Uncharacterized protein</fullName>
    </submittedName>
</protein>